<dbReference type="EMBL" id="JAERTY010000012">
    <property type="protein sequence ID" value="MBL1411003.1"/>
    <property type="molecule type" value="Genomic_DNA"/>
</dbReference>
<protein>
    <recommendedName>
        <fullName evidence="3">Lipid A biosynthesis acyltransferase</fullName>
    </recommendedName>
</protein>
<accession>A0ABS1R8L1</accession>
<name>A0ABS1R8L1_9SPHI</name>
<evidence type="ECO:0000313" key="1">
    <source>
        <dbReference type="EMBL" id="MBL1411003.1"/>
    </source>
</evidence>
<dbReference type="RefSeq" id="WP_202104738.1">
    <property type="nucleotide sequence ID" value="NZ_JAERTY010000012.1"/>
</dbReference>
<reference evidence="1 2" key="1">
    <citation type="submission" date="2021-01" db="EMBL/GenBank/DDBJ databases">
        <title>C459-1 draft genome sequence.</title>
        <authorList>
            <person name="Zhang X.-F."/>
        </authorList>
    </citation>
    <scope>NUCLEOTIDE SEQUENCE [LARGE SCALE GENOMIC DNA]</scope>
    <source>
        <strain evidence="2">C459-1</strain>
    </source>
</reference>
<proteinExistence type="predicted"/>
<sequence>MDTVQDYKKELQRLHNRLYKEGIDWNRTIINRLTEMSANMAYFFPELSYGDHRRIFRDSLWQLKMDSWDLKLFSGSYPYSIRGWRGFLKKIRAQKGMICTYHFGAYQLINYLLLKVKEPFALLVGDKVYHEWEQRNTGLEKLLGQATRQGRFTLLNAADRGALRRMYELSAKGHHLLVYVDGLEGIAYGKRHVLEPVSFLGREIEVPRGTLGLAHALRLPIYPMLAVRHDNTVRIESMPAITPVAHSNRALFVRSVLYRLYDWFAGYLGRWPEQWTNWPFLQKIRPDAQIRHLEWHSLEAGPYDDPMQYGIYYESDGTCGLFRKRDLYCFSIAQEKIRLLQRTGYGGSP</sequence>
<evidence type="ECO:0008006" key="3">
    <source>
        <dbReference type="Google" id="ProtNLM"/>
    </source>
</evidence>
<gene>
    <name evidence="1" type="ORF">JKG61_19750</name>
</gene>
<keyword evidence="2" id="KW-1185">Reference proteome</keyword>
<organism evidence="1 2">
    <name type="scientific">Sphingobacterium faecale</name>
    <dbReference type="NCBI Taxonomy" id="2803775"/>
    <lineage>
        <taxon>Bacteria</taxon>
        <taxon>Pseudomonadati</taxon>
        <taxon>Bacteroidota</taxon>
        <taxon>Sphingobacteriia</taxon>
        <taxon>Sphingobacteriales</taxon>
        <taxon>Sphingobacteriaceae</taxon>
        <taxon>Sphingobacterium</taxon>
    </lineage>
</organism>
<evidence type="ECO:0000313" key="2">
    <source>
        <dbReference type="Proteomes" id="UP000625283"/>
    </source>
</evidence>
<comment type="caution">
    <text evidence="1">The sequence shown here is derived from an EMBL/GenBank/DDBJ whole genome shotgun (WGS) entry which is preliminary data.</text>
</comment>
<dbReference type="Proteomes" id="UP000625283">
    <property type="component" value="Unassembled WGS sequence"/>
</dbReference>